<organism evidence="1 2">
    <name type="scientific">Scortum barcoo</name>
    <name type="common">barcoo grunter</name>
    <dbReference type="NCBI Taxonomy" id="214431"/>
    <lineage>
        <taxon>Eukaryota</taxon>
        <taxon>Metazoa</taxon>
        <taxon>Chordata</taxon>
        <taxon>Craniata</taxon>
        <taxon>Vertebrata</taxon>
        <taxon>Euteleostomi</taxon>
        <taxon>Actinopterygii</taxon>
        <taxon>Neopterygii</taxon>
        <taxon>Teleostei</taxon>
        <taxon>Neoteleostei</taxon>
        <taxon>Acanthomorphata</taxon>
        <taxon>Eupercaria</taxon>
        <taxon>Centrarchiformes</taxon>
        <taxon>Terapontoidei</taxon>
        <taxon>Terapontidae</taxon>
        <taxon>Scortum</taxon>
    </lineage>
</organism>
<proteinExistence type="predicted"/>
<dbReference type="Proteomes" id="UP000831701">
    <property type="component" value="Chromosome 22"/>
</dbReference>
<protein>
    <submittedName>
        <fullName evidence="1">Uncharacterized protein</fullName>
    </submittedName>
</protein>
<name>A0ACB8VDZ3_9TELE</name>
<dbReference type="EMBL" id="CM041552">
    <property type="protein sequence ID" value="KAI3353885.1"/>
    <property type="molecule type" value="Genomic_DNA"/>
</dbReference>
<keyword evidence="2" id="KW-1185">Reference proteome</keyword>
<sequence>MSTRQRKGLAAECQPNESQEGSAQPEVVSGQSPGQESVADISKLLQSLLQQQADRDARIEQERKRQDDRWRRIQHQFTLLQQQIQQESQGRQQLSDVSATVSASPREFTADSSQIPALQNQSQSLQVPVEVQQPNLRQSSWKGPKMQTYNEGEDIEHYLITFERIAHACQWSQDEWALHLVPLLTGKARSAYVAMDIIDTMDYAKVKRAVLENFEISAETYRVRFCSSALREEETPKELQVRLKDLYVKWLNPDSKTKEEIGDAIIMEQFLKVLNPELCTWIKERNPKTSKEAAEMAEAFLAARRSSNDRYQSKSHPLTPYKKSFDNNDNKARYTRQEVYPINQLIAEHSCQAKANEGLLAITRSKPKQEQATLVSWEELPFANEDTPMTEYCTQVQTDDSGVGLGAVLLQGEEGQQSPVQYISRKLFPREKKYSTIEKEALAIKWVELNMK</sequence>
<evidence type="ECO:0000313" key="1">
    <source>
        <dbReference type="EMBL" id="KAI3353885.1"/>
    </source>
</evidence>
<accession>A0ACB8VDZ3</accession>
<evidence type="ECO:0000313" key="2">
    <source>
        <dbReference type="Proteomes" id="UP000831701"/>
    </source>
</evidence>
<comment type="caution">
    <text evidence="1">The sequence shown here is derived from an EMBL/GenBank/DDBJ whole genome shotgun (WGS) entry which is preliminary data.</text>
</comment>
<gene>
    <name evidence="1" type="ORF">L3Q82_005086</name>
</gene>
<reference evidence="1" key="1">
    <citation type="submission" date="2022-04" db="EMBL/GenBank/DDBJ databases">
        <title>Jade perch genome.</title>
        <authorList>
            <person name="Chao B."/>
        </authorList>
    </citation>
    <scope>NUCLEOTIDE SEQUENCE</scope>
    <source>
        <strain evidence="1">CB-2022</strain>
    </source>
</reference>